<dbReference type="STRING" id="1797298.A2988_02910"/>
<evidence type="ECO:0000259" key="9">
    <source>
        <dbReference type="Pfam" id="PF07885"/>
    </source>
</evidence>
<sequence length="247" mass="28415">MNESFLRSLSKKIDALLWVFSVPLLPVIIAEFFIELSEIEQIYFAAYYFILWFVFTFEFALRLYLARDKAEYFKTNWLDVLVVLTPAFRVFKVFSFIRFPVLLLSDRVLRGLGAIGMNFLYYLIFVVVIVLVGADLVLFFEQQDPASRITTFREATWWALNYLTTTGSAVYDVTTTGGRVVGAALMTLGFAIFSILIASVVSFFMREHARTSPDENLLKDIKGHLGLDQVIDRLERIEKKIDRNSHG</sequence>
<evidence type="ECO:0000313" key="10">
    <source>
        <dbReference type="EMBL" id="OGD34448.1"/>
    </source>
</evidence>
<keyword evidence="6 8" id="KW-0472">Membrane</keyword>
<keyword evidence="7" id="KW-0407">Ion channel</keyword>
<dbReference type="SUPFAM" id="SSF81324">
    <property type="entry name" value="Voltage-gated potassium channels"/>
    <property type="match status" value="1"/>
</dbReference>
<evidence type="ECO:0000313" key="11">
    <source>
        <dbReference type="Proteomes" id="UP000176650"/>
    </source>
</evidence>
<feature type="transmembrane region" description="Helical" evidence="8">
    <location>
        <begin position="15"/>
        <end position="34"/>
    </location>
</feature>
<keyword evidence="2" id="KW-0813">Transport</keyword>
<proteinExistence type="predicted"/>
<evidence type="ECO:0000256" key="1">
    <source>
        <dbReference type="ARBA" id="ARBA00004141"/>
    </source>
</evidence>
<feature type="domain" description="Potassium channel" evidence="9">
    <location>
        <begin position="126"/>
        <end position="205"/>
    </location>
</feature>
<dbReference type="Gene3D" id="1.20.5.110">
    <property type="match status" value="1"/>
</dbReference>
<evidence type="ECO:0000256" key="7">
    <source>
        <dbReference type="ARBA" id="ARBA00023303"/>
    </source>
</evidence>
<feature type="transmembrane region" description="Helical" evidence="8">
    <location>
        <begin position="77"/>
        <end position="99"/>
    </location>
</feature>
<comment type="subcellular location">
    <subcellularLocation>
        <location evidence="1">Membrane</location>
        <topology evidence="1">Multi-pass membrane protein</topology>
    </subcellularLocation>
</comment>
<protein>
    <recommendedName>
        <fullName evidence="9">Potassium channel domain-containing protein</fullName>
    </recommendedName>
</protein>
<dbReference type="InterPro" id="IPR013099">
    <property type="entry name" value="K_chnl_dom"/>
</dbReference>
<reference evidence="10 11" key="1">
    <citation type="journal article" date="2016" name="Nat. Commun.">
        <title>Thousands of microbial genomes shed light on interconnected biogeochemical processes in an aquifer system.</title>
        <authorList>
            <person name="Anantharaman K."/>
            <person name="Brown C.T."/>
            <person name="Hug L.A."/>
            <person name="Sharon I."/>
            <person name="Castelle C.J."/>
            <person name="Probst A.J."/>
            <person name="Thomas B.C."/>
            <person name="Singh A."/>
            <person name="Wilkins M.J."/>
            <person name="Karaoz U."/>
            <person name="Brodie E.L."/>
            <person name="Williams K.H."/>
            <person name="Hubbard S.S."/>
            <person name="Banfield J.F."/>
        </authorList>
    </citation>
    <scope>NUCLEOTIDE SEQUENCE [LARGE SCALE GENOMIC DNA]</scope>
</reference>
<dbReference type="PANTHER" id="PTHR11537">
    <property type="entry name" value="VOLTAGE-GATED POTASSIUM CHANNEL"/>
    <property type="match status" value="1"/>
</dbReference>
<keyword evidence="5" id="KW-0406">Ion transport</keyword>
<accession>A0A1F5BV41</accession>
<evidence type="ECO:0000256" key="4">
    <source>
        <dbReference type="ARBA" id="ARBA00022989"/>
    </source>
</evidence>
<evidence type="ECO:0000256" key="6">
    <source>
        <dbReference type="ARBA" id="ARBA00023136"/>
    </source>
</evidence>
<dbReference type="AlphaFoldDB" id="A0A1F5BV41"/>
<dbReference type="PANTHER" id="PTHR11537:SF254">
    <property type="entry name" value="POTASSIUM VOLTAGE-GATED CHANNEL PROTEIN SHAB"/>
    <property type="match status" value="1"/>
</dbReference>
<dbReference type="Gene3D" id="1.10.287.70">
    <property type="match status" value="1"/>
</dbReference>
<dbReference type="Gene3D" id="1.20.120.350">
    <property type="entry name" value="Voltage-gated potassium channels. Chain C"/>
    <property type="match status" value="1"/>
</dbReference>
<evidence type="ECO:0000256" key="2">
    <source>
        <dbReference type="ARBA" id="ARBA00022448"/>
    </source>
</evidence>
<evidence type="ECO:0000256" key="3">
    <source>
        <dbReference type="ARBA" id="ARBA00022692"/>
    </source>
</evidence>
<evidence type="ECO:0000256" key="8">
    <source>
        <dbReference type="SAM" id="Phobius"/>
    </source>
</evidence>
<dbReference type="GO" id="GO:0005249">
    <property type="term" value="F:voltage-gated potassium channel activity"/>
    <property type="evidence" value="ECO:0007669"/>
    <property type="project" value="InterPro"/>
</dbReference>
<gene>
    <name evidence="10" type="ORF">A2988_02910</name>
</gene>
<comment type="caution">
    <text evidence="10">The sequence shown here is derived from an EMBL/GenBank/DDBJ whole genome shotgun (WGS) entry which is preliminary data.</text>
</comment>
<dbReference type="GO" id="GO:0008076">
    <property type="term" value="C:voltage-gated potassium channel complex"/>
    <property type="evidence" value="ECO:0007669"/>
    <property type="project" value="InterPro"/>
</dbReference>
<dbReference type="InterPro" id="IPR028325">
    <property type="entry name" value="VG_K_chnl"/>
</dbReference>
<feature type="transmembrane region" description="Helical" evidence="8">
    <location>
        <begin position="46"/>
        <end position="65"/>
    </location>
</feature>
<name>A0A1F5BV41_9BACT</name>
<dbReference type="InterPro" id="IPR027359">
    <property type="entry name" value="Volt_channel_dom_sf"/>
</dbReference>
<evidence type="ECO:0000256" key="5">
    <source>
        <dbReference type="ARBA" id="ARBA00023065"/>
    </source>
</evidence>
<dbReference type="Proteomes" id="UP000176650">
    <property type="component" value="Unassembled WGS sequence"/>
</dbReference>
<keyword evidence="3 8" id="KW-0812">Transmembrane</keyword>
<feature type="transmembrane region" description="Helical" evidence="8">
    <location>
        <begin position="119"/>
        <end position="140"/>
    </location>
</feature>
<keyword evidence="4 8" id="KW-1133">Transmembrane helix</keyword>
<dbReference type="Pfam" id="PF07885">
    <property type="entry name" value="Ion_trans_2"/>
    <property type="match status" value="1"/>
</dbReference>
<dbReference type="EMBL" id="MEYS01000001">
    <property type="protein sequence ID" value="OGD34448.1"/>
    <property type="molecule type" value="Genomic_DNA"/>
</dbReference>
<feature type="transmembrane region" description="Helical" evidence="8">
    <location>
        <begin position="183"/>
        <end position="205"/>
    </location>
</feature>
<dbReference type="GO" id="GO:0001508">
    <property type="term" value="P:action potential"/>
    <property type="evidence" value="ECO:0007669"/>
    <property type="project" value="TreeGrafter"/>
</dbReference>
<organism evidence="10 11">
    <name type="scientific">Candidatus Azambacteria bacterium RIFCSPLOWO2_01_FULL_46_25</name>
    <dbReference type="NCBI Taxonomy" id="1797298"/>
    <lineage>
        <taxon>Bacteria</taxon>
        <taxon>Candidatus Azamiibacteriota</taxon>
    </lineage>
</organism>